<comment type="caution">
    <text evidence="2">The sequence shown here is derived from an EMBL/GenBank/DDBJ whole genome shotgun (WGS) entry which is preliminary data.</text>
</comment>
<sequence>MVAINGRLCRRGQSQSIGAVTVGPRPVGPRPLRPRPVGPRRVRARPVGPRREHHGARGRRPGCADLRRPAQGLGQDSDGDGRVTHEDFRRAPVAAVAVDMALQGSMSPSRPIHPLANQQSFGSVATQVGPPPPGYAEPMAAGRFGPPPRPGQAPVLPGRAGVAGSGALPLGTPLGSFAPPGVAPVGPVPHAAGLLVAPPPLGGVASTPHPAGLRR</sequence>
<protein>
    <recommendedName>
        <fullName evidence="4">EF-hand domain-containing protein</fullName>
    </recommendedName>
</protein>
<feature type="region of interest" description="Disordered" evidence="1">
    <location>
        <begin position="1"/>
        <end position="83"/>
    </location>
</feature>
<gene>
    <name evidence="2" type="ORF">PCOR1329_LOCUS77524</name>
</gene>
<evidence type="ECO:0000313" key="3">
    <source>
        <dbReference type="Proteomes" id="UP001189429"/>
    </source>
</evidence>
<dbReference type="Proteomes" id="UP001189429">
    <property type="component" value="Unassembled WGS sequence"/>
</dbReference>
<dbReference type="InterPro" id="IPR018247">
    <property type="entry name" value="EF_Hand_1_Ca_BS"/>
</dbReference>
<keyword evidence="3" id="KW-1185">Reference proteome</keyword>
<accession>A0ABN9XNL1</accession>
<evidence type="ECO:0008006" key="4">
    <source>
        <dbReference type="Google" id="ProtNLM"/>
    </source>
</evidence>
<name>A0ABN9XNL1_9DINO</name>
<proteinExistence type="predicted"/>
<feature type="compositionally biased region" description="Pro residues" evidence="1">
    <location>
        <begin position="26"/>
        <end position="37"/>
    </location>
</feature>
<evidence type="ECO:0000313" key="2">
    <source>
        <dbReference type="EMBL" id="CAK0900141.1"/>
    </source>
</evidence>
<organism evidence="2 3">
    <name type="scientific">Prorocentrum cordatum</name>
    <dbReference type="NCBI Taxonomy" id="2364126"/>
    <lineage>
        <taxon>Eukaryota</taxon>
        <taxon>Sar</taxon>
        <taxon>Alveolata</taxon>
        <taxon>Dinophyceae</taxon>
        <taxon>Prorocentrales</taxon>
        <taxon>Prorocentraceae</taxon>
        <taxon>Prorocentrum</taxon>
    </lineage>
</organism>
<dbReference type="PROSITE" id="PS00018">
    <property type="entry name" value="EF_HAND_1"/>
    <property type="match status" value="1"/>
</dbReference>
<feature type="compositionally biased region" description="Basic residues" evidence="1">
    <location>
        <begin position="51"/>
        <end position="60"/>
    </location>
</feature>
<evidence type="ECO:0000256" key="1">
    <source>
        <dbReference type="SAM" id="MobiDB-lite"/>
    </source>
</evidence>
<reference evidence="2" key="1">
    <citation type="submission" date="2023-10" db="EMBL/GenBank/DDBJ databases">
        <authorList>
            <person name="Chen Y."/>
            <person name="Shah S."/>
            <person name="Dougan E. K."/>
            <person name="Thang M."/>
            <person name="Chan C."/>
        </authorList>
    </citation>
    <scope>NUCLEOTIDE SEQUENCE [LARGE SCALE GENOMIC DNA]</scope>
</reference>
<dbReference type="EMBL" id="CAUYUJ010020729">
    <property type="protein sequence ID" value="CAK0900141.1"/>
    <property type="molecule type" value="Genomic_DNA"/>
</dbReference>